<name>A0A9P9AGY1_9HYPO</name>
<keyword evidence="8" id="KW-1133">Transmembrane helix</keyword>
<evidence type="ECO:0000256" key="3">
    <source>
        <dbReference type="ARBA" id="ARBA00022448"/>
    </source>
</evidence>
<dbReference type="InterPro" id="IPR003439">
    <property type="entry name" value="ABC_transporter-like_ATP-bd"/>
</dbReference>
<dbReference type="GO" id="GO:0016887">
    <property type="term" value="F:ATP hydrolysis activity"/>
    <property type="evidence" value="ECO:0007669"/>
    <property type="project" value="InterPro"/>
</dbReference>
<dbReference type="PANTHER" id="PTHR24223">
    <property type="entry name" value="ATP-BINDING CASSETTE SUB-FAMILY C"/>
    <property type="match status" value="1"/>
</dbReference>
<reference evidence="12 13" key="1">
    <citation type="journal article" date="2021" name="Nat. Commun.">
        <title>Genetic determinants of endophytism in the Arabidopsis root mycobiome.</title>
        <authorList>
            <person name="Mesny F."/>
            <person name="Miyauchi S."/>
            <person name="Thiergart T."/>
            <person name="Pickel B."/>
            <person name="Atanasova L."/>
            <person name="Karlsson M."/>
            <person name="Huettel B."/>
            <person name="Barry K.W."/>
            <person name="Haridas S."/>
            <person name="Chen C."/>
            <person name="Bauer D."/>
            <person name="Andreopoulos W."/>
            <person name="Pangilinan J."/>
            <person name="LaButti K."/>
            <person name="Riley R."/>
            <person name="Lipzen A."/>
            <person name="Clum A."/>
            <person name="Drula E."/>
            <person name="Henrissat B."/>
            <person name="Kohler A."/>
            <person name="Grigoriev I.V."/>
            <person name="Martin F.M."/>
            <person name="Hacquard S."/>
        </authorList>
    </citation>
    <scope>NUCLEOTIDE SEQUENCE [LARGE SCALE GENOMIC DNA]</scope>
    <source>
        <strain evidence="12 13">MPI-CAGE-CH-0241</strain>
    </source>
</reference>
<dbReference type="SUPFAM" id="SSF52540">
    <property type="entry name" value="P-loop containing nucleoside triphosphate hydrolases"/>
    <property type="match status" value="1"/>
</dbReference>
<dbReference type="Gene3D" id="3.40.50.300">
    <property type="entry name" value="P-loop containing nucleotide triphosphate hydrolases"/>
    <property type="match status" value="1"/>
</dbReference>
<evidence type="ECO:0000256" key="8">
    <source>
        <dbReference type="ARBA" id="ARBA00022989"/>
    </source>
</evidence>
<comment type="caution">
    <text evidence="12">The sequence shown here is derived from an EMBL/GenBank/DDBJ whole genome shotgun (WGS) entry which is preliminary data.</text>
</comment>
<keyword evidence="5" id="KW-0812">Transmembrane</keyword>
<gene>
    <name evidence="12" type="ORF">B0T10DRAFT_533872</name>
</gene>
<evidence type="ECO:0000256" key="5">
    <source>
        <dbReference type="ARBA" id="ARBA00022692"/>
    </source>
</evidence>
<dbReference type="InterPro" id="IPR027417">
    <property type="entry name" value="P-loop_NTPase"/>
</dbReference>
<proteinExistence type="inferred from homology"/>
<dbReference type="FunFam" id="3.40.50.300:FF:002145">
    <property type="entry name" value="ABC transporter (MsbA subfamily)"/>
    <property type="match status" value="1"/>
</dbReference>
<keyword evidence="4" id="KW-1003">Cell membrane</keyword>
<dbReference type="GO" id="GO:0005524">
    <property type="term" value="F:ATP binding"/>
    <property type="evidence" value="ECO:0007669"/>
    <property type="project" value="UniProtKB-KW"/>
</dbReference>
<feature type="domain" description="ABC transporter" evidence="11">
    <location>
        <begin position="65"/>
        <end position="309"/>
    </location>
</feature>
<comment type="subcellular location">
    <subcellularLocation>
        <location evidence="1">Cell membrane</location>
        <topology evidence="1">Multi-pass membrane protein</topology>
    </subcellularLocation>
</comment>
<evidence type="ECO:0000313" key="12">
    <source>
        <dbReference type="EMBL" id="KAH6869419.1"/>
    </source>
</evidence>
<keyword evidence="7" id="KW-0067">ATP-binding</keyword>
<evidence type="ECO:0000313" key="13">
    <source>
        <dbReference type="Proteomes" id="UP000777438"/>
    </source>
</evidence>
<dbReference type="Pfam" id="PF00005">
    <property type="entry name" value="ABC_tran"/>
    <property type="match status" value="1"/>
</dbReference>
<dbReference type="SMART" id="SM00382">
    <property type="entry name" value="AAA"/>
    <property type="match status" value="1"/>
</dbReference>
<evidence type="ECO:0000256" key="10">
    <source>
        <dbReference type="ARBA" id="ARBA00023180"/>
    </source>
</evidence>
<dbReference type="EMBL" id="JAGPYM010000072">
    <property type="protein sequence ID" value="KAH6869419.1"/>
    <property type="molecule type" value="Genomic_DNA"/>
</dbReference>
<dbReference type="AlphaFoldDB" id="A0A9P9AGY1"/>
<evidence type="ECO:0000259" key="11">
    <source>
        <dbReference type="PROSITE" id="PS50893"/>
    </source>
</evidence>
<keyword evidence="9" id="KW-0472">Membrane</keyword>
<evidence type="ECO:0000256" key="6">
    <source>
        <dbReference type="ARBA" id="ARBA00022741"/>
    </source>
</evidence>
<dbReference type="Proteomes" id="UP000777438">
    <property type="component" value="Unassembled WGS sequence"/>
</dbReference>
<evidence type="ECO:0000256" key="4">
    <source>
        <dbReference type="ARBA" id="ARBA00022475"/>
    </source>
</evidence>
<keyword evidence="3" id="KW-0813">Transport</keyword>
<keyword evidence="10" id="KW-0325">Glycoprotein</keyword>
<dbReference type="GO" id="GO:0005886">
    <property type="term" value="C:plasma membrane"/>
    <property type="evidence" value="ECO:0007669"/>
    <property type="project" value="UniProtKB-SubCell"/>
</dbReference>
<protein>
    <submittedName>
        <fullName evidence="12">Multidrug resistance-associated protein 7</fullName>
    </submittedName>
</protein>
<evidence type="ECO:0000256" key="2">
    <source>
        <dbReference type="ARBA" id="ARBA00009726"/>
    </source>
</evidence>
<accession>A0A9P9AGY1</accession>
<dbReference type="GO" id="GO:0042626">
    <property type="term" value="F:ATPase-coupled transmembrane transporter activity"/>
    <property type="evidence" value="ECO:0007669"/>
    <property type="project" value="TreeGrafter"/>
</dbReference>
<sequence length="324" mass="35029">MTYAFQVTVTLSNIARFTAQFEADAVSLTRINQYSQAIHSEKTLLDGTETSASPAIQAQPSLGKVDYKSVSATHRPGLPLSLDSVSFAVKSGEKVAVVGRSGAGKSSAISCSLRMMEQTSGQILIDDVDFAAVDSVKLRGSITLIPQKPVIFSSSVRQNIDPLGLKDDEEIMAALETSRALPIVRKLAKGNGARDEVSQSALNIQIDGRTTLSTGEIQLLALTRAMLQDSQLLVLDEATSAMDAPTESFVHETLFEKFPNTTIIAVMHRLGLPLHYDKILVLDEGRVSAFDTPIALLNRSEGLYHSMLKDARLIGRAREIFGNP</sequence>
<keyword evidence="13" id="KW-1185">Reference proteome</keyword>
<evidence type="ECO:0000256" key="9">
    <source>
        <dbReference type="ARBA" id="ARBA00023136"/>
    </source>
</evidence>
<organism evidence="12 13">
    <name type="scientific">Thelonectria olida</name>
    <dbReference type="NCBI Taxonomy" id="1576542"/>
    <lineage>
        <taxon>Eukaryota</taxon>
        <taxon>Fungi</taxon>
        <taxon>Dikarya</taxon>
        <taxon>Ascomycota</taxon>
        <taxon>Pezizomycotina</taxon>
        <taxon>Sordariomycetes</taxon>
        <taxon>Hypocreomycetidae</taxon>
        <taxon>Hypocreales</taxon>
        <taxon>Nectriaceae</taxon>
        <taxon>Thelonectria</taxon>
    </lineage>
</organism>
<evidence type="ECO:0000256" key="7">
    <source>
        <dbReference type="ARBA" id="ARBA00022840"/>
    </source>
</evidence>
<comment type="similarity">
    <text evidence="2">Belongs to the ABC transporter superfamily. ABCC family. Conjugate transporter (TC 3.A.1.208) subfamily.</text>
</comment>
<keyword evidence="6" id="KW-0547">Nucleotide-binding</keyword>
<dbReference type="PROSITE" id="PS50893">
    <property type="entry name" value="ABC_TRANSPORTER_2"/>
    <property type="match status" value="1"/>
</dbReference>
<dbReference type="OrthoDB" id="6500128at2759"/>
<evidence type="ECO:0000256" key="1">
    <source>
        <dbReference type="ARBA" id="ARBA00004651"/>
    </source>
</evidence>
<dbReference type="InterPro" id="IPR050173">
    <property type="entry name" value="ABC_transporter_C-like"/>
</dbReference>
<dbReference type="InterPro" id="IPR003593">
    <property type="entry name" value="AAA+_ATPase"/>
</dbReference>